<evidence type="ECO:0000256" key="5">
    <source>
        <dbReference type="SAM" id="Phobius"/>
    </source>
</evidence>
<dbReference type="EMBL" id="JAGSOI010000007">
    <property type="protein sequence ID" value="MCM1985964.1"/>
    <property type="molecule type" value="Genomic_DNA"/>
</dbReference>
<reference evidence="7" key="1">
    <citation type="journal article" date="2021" name="mSystems">
        <title>Bacteria and Archaea Synergistically Convert Glycine Betaine to Biogenic Methane in the Formosa Cold Seep of the South China Sea.</title>
        <authorList>
            <person name="Li L."/>
            <person name="Zhang W."/>
            <person name="Zhang S."/>
            <person name="Song L."/>
            <person name="Sun Q."/>
            <person name="Zhang H."/>
            <person name="Xiang H."/>
            <person name="Dong X."/>
        </authorList>
    </citation>
    <scope>NUCLEOTIDE SEQUENCE</scope>
    <source>
        <strain evidence="7">LLY</strain>
    </source>
</reference>
<feature type="transmembrane region" description="Helical" evidence="5">
    <location>
        <begin position="371"/>
        <end position="389"/>
    </location>
</feature>
<dbReference type="NCBIfam" id="TIGR03804">
    <property type="entry name" value="para_beta_helix"/>
    <property type="match status" value="4"/>
</dbReference>
<feature type="domain" description="Carbohydrate-binding/sugar hydrolysis" evidence="6">
    <location>
        <begin position="58"/>
        <end position="189"/>
    </location>
</feature>
<evidence type="ECO:0000313" key="7">
    <source>
        <dbReference type="EMBL" id="MCM1985964.1"/>
    </source>
</evidence>
<feature type="compositionally biased region" description="Polar residues" evidence="4">
    <location>
        <begin position="352"/>
        <end position="366"/>
    </location>
</feature>
<keyword evidence="5" id="KW-1133">Transmembrane helix</keyword>
<comment type="pathway">
    <text evidence="1">Protein modification; protein ubiquitination.</text>
</comment>
<dbReference type="InterPro" id="IPR007742">
    <property type="entry name" value="NosD_dom"/>
</dbReference>
<dbReference type="PANTHER" id="PTHR22990">
    <property type="entry name" value="F-BOX ONLY PROTEIN"/>
    <property type="match status" value="1"/>
</dbReference>
<dbReference type="PANTHER" id="PTHR22990:SF15">
    <property type="entry name" value="F-BOX ONLY PROTEIN 10"/>
    <property type="match status" value="1"/>
</dbReference>
<dbReference type="InterPro" id="IPR051550">
    <property type="entry name" value="SCF-Subunits/Alg-Epimerases"/>
</dbReference>
<dbReference type="Proteomes" id="UP001056766">
    <property type="component" value="Unassembled WGS sequence"/>
</dbReference>
<keyword evidence="3" id="KW-0833">Ubl conjugation pathway</keyword>
<accession>A0A9E4ZF10</accession>
<gene>
    <name evidence="7" type="ORF">KDK67_02880</name>
</gene>
<evidence type="ECO:0000256" key="4">
    <source>
        <dbReference type="SAM" id="MobiDB-lite"/>
    </source>
</evidence>
<dbReference type="InterPro" id="IPR006626">
    <property type="entry name" value="PbH1"/>
</dbReference>
<evidence type="ECO:0000256" key="2">
    <source>
        <dbReference type="ARBA" id="ARBA00022737"/>
    </source>
</evidence>
<dbReference type="SUPFAM" id="SSF51126">
    <property type="entry name" value="Pectin lyase-like"/>
    <property type="match status" value="1"/>
</dbReference>
<dbReference type="InterPro" id="IPR012334">
    <property type="entry name" value="Pectin_lyas_fold"/>
</dbReference>
<sequence length="393" mass="43019">MKLQSQIISFMIVFFVISLLATNPAIAAIITVNDNMDADYKSIQDAINNATAGDIILVSPGEYVENVNVNKELTIMSKFGNPENTVVRAASTKDDVFDINANNVTISGFKITSAKTDEYGQDKAGIYFEGGYGLTITNNTITLNNLGIFLMDSRNNTIINNSVNNNRLMGIWLWNSKNNIFEDNNVKSNKNYGILLWETCPNNELSNNTVTNNGEGISVDSGDNCTINNNVVLSNGEGIYVARSDNTTIINNTANSNGRNGIYFVISNDNLIINNTANSNGNSGIYLYRCLNNKLINNNASENRGPSDIYIGKYSRNNVLIGNIAISNNNTDLFIVEPESNTIVTEEPSPSEDIQINDSKNETVPSPGQEVPFPGLAMVIAVFLIAYLCRRIK</sequence>
<feature type="domain" description="Carbohydrate-binding/sugar hydrolysis" evidence="6">
    <location>
        <begin position="190"/>
        <end position="332"/>
    </location>
</feature>
<dbReference type="SMART" id="SM00722">
    <property type="entry name" value="CASH"/>
    <property type="match status" value="2"/>
</dbReference>
<keyword evidence="2" id="KW-0677">Repeat</keyword>
<keyword evidence="8" id="KW-1185">Reference proteome</keyword>
<dbReference type="AlphaFoldDB" id="A0A9E4ZF10"/>
<evidence type="ECO:0000259" key="6">
    <source>
        <dbReference type="SMART" id="SM00722"/>
    </source>
</evidence>
<proteinExistence type="predicted"/>
<evidence type="ECO:0000256" key="1">
    <source>
        <dbReference type="ARBA" id="ARBA00004906"/>
    </source>
</evidence>
<dbReference type="InterPro" id="IPR022441">
    <property type="entry name" value="Para_beta_helix_rpt-2"/>
</dbReference>
<dbReference type="InterPro" id="IPR011050">
    <property type="entry name" value="Pectin_lyase_fold/virulence"/>
</dbReference>
<keyword evidence="5" id="KW-0812">Transmembrane</keyword>
<protein>
    <submittedName>
        <fullName evidence="7">Right-handed parallel beta-helix repeat-containing protein</fullName>
    </submittedName>
</protein>
<keyword evidence="5" id="KW-0472">Membrane</keyword>
<comment type="caution">
    <text evidence="7">The sequence shown here is derived from an EMBL/GenBank/DDBJ whole genome shotgun (WGS) entry which is preliminary data.</text>
</comment>
<name>A0A9E4ZF10_9EURY</name>
<dbReference type="RefSeq" id="WP_250867334.1">
    <property type="nucleotide sequence ID" value="NZ_JAGSOI010000007.1"/>
</dbReference>
<dbReference type="Pfam" id="PF05048">
    <property type="entry name" value="NosD"/>
    <property type="match status" value="1"/>
</dbReference>
<feature type="region of interest" description="Disordered" evidence="4">
    <location>
        <begin position="344"/>
        <end position="367"/>
    </location>
</feature>
<dbReference type="SMART" id="SM00710">
    <property type="entry name" value="PbH1"/>
    <property type="match status" value="9"/>
</dbReference>
<dbReference type="Gene3D" id="2.160.20.10">
    <property type="entry name" value="Single-stranded right-handed beta-helix, Pectin lyase-like"/>
    <property type="match status" value="2"/>
</dbReference>
<evidence type="ECO:0000313" key="8">
    <source>
        <dbReference type="Proteomes" id="UP001056766"/>
    </source>
</evidence>
<reference evidence="7" key="2">
    <citation type="submission" date="2021-04" db="EMBL/GenBank/DDBJ databases">
        <authorList>
            <person name="Dong X."/>
        </authorList>
    </citation>
    <scope>NUCLEOTIDE SEQUENCE</scope>
    <source>
        <strain evidence="7">LLY</strain>
    </source>
</reference>
<dbReference type="InterPro" id="IPR006633">
    <property type="entry name" value="Carb-bd_sugar_hydrolysis-dom"/>
</dbReference>
<organism evidence="7 8">
    <name type="scientific">Methanococcoides seepicolus</name>
    <dbReference type="NCBI Taxonomy" id="2828780"/>
    <lineage>
        <taxon>Archaea</taxon>
        <taxon>Methanobacteriati</taxon>
        <taxon>Methanobacteriota</taxon>
        <taxon>Stenosarchaea group</taxon>
        <taxon>Methanomicrobia</taxon>
        <taxon>Methanosarcinales</taxon>
        <taxon>Methanosarcinaceae</taxon>
        <taxon>Methanococcoides</taxon>
    </lineage>
</organism>
<evidence type="ECO:0000256" key="3">
    <source>
        <dbReference type="ARBA" id="ARBA00022786"/>
    </source>
</evidence>